<comment type="caution">
    <text evidence="1">The sequence shown here is derived from an EMBL/GenBank/DDBJ whole genome shotgun (WGS) entry which is preliminary data.</text>
</comment>
<name>A0A9D4ZA11_ADICA</name>
<proteinExistence type="predicted"/>
<sequence length="260" mass="29534">MVCPRLVIPCVLHAPEEGGPNRDSHERPCYPTKFLALGGDPLPSLLLWWSWHGSPDSLQGFIGAFGCSYLEKVGLPENLTPSIAVVHWDRGEVDVFVEVKGMYYRNYKVRECNVVAFASTYKEKEVFSGEVEGVKLKRCNKEIRFREPGEFEYSTNSWARVGLIDETEVPSYEYEDDPLFIEIIGGALFGLLCCLYDSPSQRNVHMDYSLASPHQQQLVARISSRKYLSPSPHRPFSYNSHFSVFAFNPAPWIMEDILIG</sequence>
<dbReference type="AlphaFoldDB" id="A0A9D4ZA11"/>
<reference evidence="1" key="1">
    <citation type="submission" date="2021-01" db="EMBL/GenBank/DDBJ databases">
        <title>Adiantum capillus-veneris genome.</title>
        <authorList>
            <person name="Fang Y."/>
            <person name="Liao Q."/>
        </authorList>
    </citation>
    <scope>NUCLEOTIDE SEQUENCE</scope>
    <source>
        <strain evidence="1">H3</strain>
        <tissue evidence="1">Leaf</tissue>
    </source>
</reference>
<keyword evidence="2" id="KW-1185">Reference proteome</keyword>
<dbReference type="Proteomes" id="UP000886520">
    <property type="component" value="Chromosome 18"/>
</dbReference>
<evidence type="ECO:0000313" key="1">
    <source>
        <dbReference type="EMBL" id="KAI5066220.1"/>
    </source>
</evidence>
<gene>
    <name evidence="1" type="ORF">GOP47_0018844</name>
</gene>
<evidence type="ECO:0000313" key="2">
    <source>
        <dbReference type="Proteomes" id="UP000886520"/>
    </source>
</evidence>
<accession>A0A9D4ZA11</accession>
<organism evidence="1 2">
    <name type="scientific">Adiantum capillus-veneris</name>
    <name type="common">Maidenhair fern</name>
    <dbReference type="NCBI Taxonomy" id="13818"/>
    <lineage>
        <taxon>Eukaryota</taxon>
        <taxon>Viridiplantae</taxon>
        <taxon>Streptophyta</taxon>
        <taxon>Embryophyta</taxon>
        <taxon>Tracheophyta</taxon>
        <taxon>Polypodiopsida</taxon>
        <taxon>Polypodiidae</taxon>
        <taxon>Polypodiales</taxon>
        <taxon>Pteridineae</taxon>
        <taxon>Pteridaceae</taxon>
        <taxon>Vittarioideae</taxon>
        <taxon>Adiantum</taxon>
    </lineage>
</organism>
<dbReference type="OrthoDB" id="1983426at2759"/>
<dbReference type="EMBL" id="JABFUD020000018">
    <property type="protein sequence ID" value="KAI5066220.1"/>
    <property type="molecule type" value="Genomic_DNA"/>
</dbReference>
<protein>
    <submittedName>
        <fullName evidence="1">Uncharacterized protein</fullName>
    </submittedName>
</protein>